<dbReference type="Gene3D" id="3.40.50.1820">
    <property type="entry name" value="alpha/beta hydrolase"/>
    <property type="match status" value="1"/>
</dbReference>
<feature type="domain" description="DUF676" evidence="4">
    <location>
        <begin position="14"/>
        <end position="214"/>
    </location>
</feature>
<accession>A0A099NYL4</accession>
<reference evidence="6" key="2">
    <citation type="submission" date="2014-08" db="EMBL/GenBank/DDBJ databases">
        <title>Exploiting Issatchenkia orientalis SD108 for Succinic Acid Production.</title>
        <authorList>
            <person name="Xiao H."/>
            <person name="Shao Z."/>
            <person name="Jiang Y."/>
            <person name="Dole S."/>
            <person name="Zhao H."/>
        </authorList>
    </citation>
    <scope>NUCLEOTIDE SEQUENCE [LARGE SCALE GENOMIC DNA]</scope>
    <source>
        <strain evidence="6">SD108</strain>
    </source>
</reference>
<keyword evidence="2" id="KW-0443">Lipid metabolism</keyword>
<reference evidence="7" key="1">
    <citation type="journal article" date="2014" name="Microb. Cell Fact.">
        <title>Exploiting Issatchenkia orientalis SD108 for succinic acid production.</title>
        <authorList>
            <person name="Xiao H."/>
            <person name="Shao Z."/>
            <person name="Jiang Y."/>
            <person name="Dole S."/>
            <person name="Zhao H."/>
        </authorList>
    </citation>
    <scope>NUCLEOTIDE SEQUENCE [LARGE SCALE GENOMIC DNA]</scope>
    <source>
        <strain evidence="7">SD108</strain>
    </source>
</reference>
<evidence type="ECO:0000259" key="4">
    <source>
        <dbReference type="Pfam" id="PF05057"/>
    </source>
</evidence>
<organism evidence="6 7">
    <name type="scientific">Pichia kudriavzevii</name>
    <name type="common">Yeast</name>
    <name type="synonym">Issatchenkia orientalis</name>
    <dbReference type="NCBI Taxonomy" id="4909"/>
    <lineage>
        <taxon>Eukaryota</taxon>
        <taxon>Fungi</taxon>
        <taxon>Dikarya</taxon>
        <taxon>Ascomycota</taxon>
        <taxon>Saccharomycotina</taxon>
        <taxon>Pichiomycetes</taxon>
        <taxon>Pichiales</taxon>
        <taxon>Pichiaceae</taxon>
        <taxon>Pichia</taxon>
    </lineage>
</organism>
<dbReference type="InterPro" id="IPR029058">
    <property type="entry name" value="AB_hydrolase_fold"/>
</dbReference>
<dbReference type="InterPro" id="IPR007751">
    <property type="entry name" value="DUF676_lipase-like"/>
</dbReference>
<comment type="similarity">
    <text evidence="1">Belongs to the putative lipase ROG1 family.</text>
</comment>
<evidence type="ECO:0000313" key="5">
    <source>
        <dbReference type="EMBL" id="AWU74372.1"/>
    </source>
</evidence>
<feature type="transmembrane region" description="Helical" evidence="3">
    <location>
        <begin position="315"/>
        <end position="339"/>
    </location>
</feature>
<dbReference type="Proteomes" id="UP000029867">
    <property type="component" value="Unassembled WGS sequence"/>
</dbReference>
<dbReference type="EMBL" id="JQFK01000043">
    <property type="protein sequence ID" value="KGK37134.1"/>
    <property type="molecule type" value="Genomic_DNA"/>
</dbReference>
<gene>
    <name evidence="5" type="ORF">C5L36_0A09620</name>
    <name evidence="6" type="ORF">JL09_g3702</name>
</gene>
<evidence type="ECO:0000313" key="7">
    <source>
        <dbReference type="Proteomes" id="UP000029867"/>
    </source>
</evidence>
<dbReference type="GeneID" id="40382082"/>
<dbReference type="EMBL" id="CP028773">
    <property type="protein sequence ID" value="AWU74372.1"/>
    <property type="molecule type" value="Genomic_DNA"/>
</dbReference>
<reference evidence="5 8" key="3">
    <citation type="submission" date="2018-06" db="EMBL/GenBank/DDBJ databases">
        <title>Population genomics shows no distinction between pathogenic Candida krusei and environmental Pichia kudriavzevii: One species, four names.</title>
        <authorList>
            <person name="Douglass A.P."/>
            <person name="Offei B."/>
            <person name="Braun-Galleani S."/>
            <person name="Coughlan A.Y."/>
            <person name="Martos A."/>
            <person name="Ortiz-Merino R.A."/>
            <person name="Byrne K.P."/>
            <person name="Wolfe K.H."/>
        </authorList>
    </citation>
    <scope>NUCLEOTIDE SEQUENCE [LARGE SCALE GENOMIC DNA]</scope>
    <source>
        <strain evidence="5 8">CBS573</strain>
    </source>
</reference>
<dbReference type="KEGG" id="pkz:C5L36_0A09620"/>
<evidence type="ECO:0000313" key="6">
    <source>
        <dbReference type="EMBL" id="KGK37134.1"/>
    </source>
</evidence>
<evidence type="ECO:0000313" key="8">
    <source>
        <dbReference type="Proteomes" id="UP000249293"/>
    </source>
</evidence>
<keyword evidence="3" id="KW-1133">Transmembrane helix</keyword>
<dbReference type="Pfam" id="PF05057">
    <property type="entry name" value="DUF676"/>
    <property type="match status" value="1"/>
</dbReference>
<proteinExistence type="inferred from homology"/>
<keyword evidence="3" id="KW-0812">Transmembrane</keyword>
<dbReference type="OrthoDB" id="273452at2759"/>
<sequence>MSNENFPAVDTPTPCHLIVLSHGLWGTQTHFSYVEENLINTLQLKHPNKTFRSYKTKSNEKFKTYDGIDLCGARVAEEIFQETARLLQKQNLQVTQLSYIGYSLGGLIARFAIGVLDYKGFFDSVEAVNFVTFCTPHVGVLTPGTSISIKAFNGLVPYLLGNSGKQIFLKDSVNIENSNNRVPLLKLMASENSVFFQGLKRFKNHALYSNIRSDIRTSWWTSGISYINPFEILDRNPNVSIDNNGFIRFSNGSKFELSFLENYDPILLDVEKPIKFTGLIDYDTEKNIKKIKNPTVEFVENSNKFHTFFINKFKWIVMFWNSFIYFPMWVSWFILFNILQVFTSSFRVNRESSRLKEHSCVYSLIDQFSNTMSKAVPIQSASTTPLLKPTLSRTLSEGYSNELDKLENDLHDQGDFFLDSVFDAVTSSNHPDQSIFNQQAGGDITLTTSINKICSIAIDQIGDWETDYRKLGNSKKEAFEYYQILKSFKMNMSPIQQEIIGNLNKLNWKKYPVYITKTNSTHAAAIVRHQDPNFEEGKIVVEHFCEEAFKVY</sequence>
<dbReference type="PANTHER" id="PTHR12482:SF65">
    <property type="entry name" value="ESTERASE, PUTATIVE (AFU_ORTHOLOGUE AFUA_3G12320)-RELATED"/>
    <property type="match status" value="1"/>
</dbReference>
<evidence type="ECO:0000256" key="2">
    <source>
        <dbReference type="ARBA" id="ARBA00022963"/>
    </source>
</evidence>
<dbReference type="GO" id="GO:0047372">
    <property type="term" value="F:monoacylglycerol lipase activity"/>
    <property type="evidence" value="ECO:0007669"/>
    <property type="project" value="TreeGrafter"/>
</dbReference>
<keyword evidence="8" id="KW-1185">Reference proteome</keyword>
<dbReference type="SUPFAM" id="SSF53474">
    <property type="entry name" value="alpha/beta-Hydrolases"/>
    <property type="match status" value="1"/>
</dbReference>
<evidence type="ECO:0000256" key="3">
    <source>
        <dbReference type="SAM" id="Phobius"/>
    </source>
</evidence>
<name>A0A099NYL4_PICKU</name>
<dbReference type="eggNOG" id="KOG4372">
    <property type="taxonomic scope" value="Eukaryota"/>
</dbReference>
<evidence type="ECO:0000256" key="1">
    <source>
        <dbReference type="ARBA" id="ARBA00007920"/>
    </source>
</evidence>
<protein>
    <recommendedName>
        <fullName evidence="4">DUF676 domain-containing protein</fullName>
    </recommendedName>
</protein>
<dbReference type="HOGENOM" id="CLU_027968_1_1_1"/>
<keyword evidence="3" id="KW-0472">Membrane</keyword>
<dbReference type="GO" id="GO:0005811">
    <property type="term" value="C:lipid droplet"/>
    <property type="evidence" value="ECO:0007669"/>
    <property type="project" value="TreeGrafter"/>
</dbReference>
<dbReference type="VEuPathDB" id="FungiDB:C5L36_0A09620"/>
<dbReference type="GO" id="GO:0004622">
    <property type="term" value="F:phosphatidylcholine lysophospholipase activity"/>
    <property type="evidence" value="ECO:0007669"/>
    <property type="project" value="TreeGrafter"/>
</dbReference>
<keyword evidence="2" id="KW-0442">Lipid degradation</keyword>
<dbReference type="RefSeq" id="XP_029319849.1">
    <property type="nucleotide sequence ID" value="XM_029463989.1"/>
</dbReference>
<dbReference type="InterPro" id="IPR044294">
    <property type="entry name" value="Lipase-like"/>
</dbReference>
<dbReference type="AlphaFoldDB" id="A0A099NYL4"/>
<dbReference type="GO" id="GO:0016042">
    <property type="term" value="P:lipid catabolic process"/>
    <property type="evidence" value="ECO:0007669"/>
    <property type="project" value="UniProtKB-KW"/>
</dbReference>
<dbReference type="PANTHER" id="PTHR12482">
    <property type="entry name" value="LIPASE ROG1-RELATED-RELATED"/>
    <property type="match status" value="1"/>
</dbReference>
<dbReference type="Proteomes" id="UP000249293">
    <property type="component" value="Chromosome 1"/>
</dbReference>